<proteinExistence type="predicted"/>
<keyword evidence="2" id="KW-0456">Lyase</keyword>
<dbReference type="EMBL" id="LILB01000005">
    <property type="protein sequence ID" value="KOO49513.1"/>
    <property type="molecule type" value="Genomic_DNA"/>
</dbReference>
<dbReference type="Gene3D" id="3.20.20.70">
    <property type="entry name" value="Aldolase class I"/>
    <property type="match status" value="1"/>
</dbReference>
<evidence type="ECO:0000256" key="2">
    <source>
        <dbReference type="ARBA" id="ARBA00023239"/>
    </source>
</evidence>
<keyword evidence="1" id="KW-0479">Metal-binding</keyword>
<reference evidence="4" key="1">
    <citation type="submission" date="2015-08" db="EMBL/GenBank/DDBJ databases">
        <title>Fjat-10028 dsm 16317.</title>
        <authorList>
            <person name="Liu B."/>
            <person name="Wang J."/>
            <person name="Zhu Y."/>
            <person name="Liu G."/>
            <person name="Chen Q."/>
            <person name="Chen Z."/>
            <person name="Lan J."/>
            <person name="Che J."/>
            <person name="Ge C."/>
            <person name="Shi H."/>
            <person name="Pan Z."/>
            <person name="Liu X."/>
        </authorList>
    </citation>
    <scope>NUCLEOTIDE SEQUENCE [LARGE SCALE GENOMIC DNA]</scope>
    <source>
        <strain evidence="4">DSM 16317</strain>
    </source>
</reference>
<gene>
    <name evidence="3" type="ORF">AMD00_14255</name>
</gene>
<dbReference type="GO" id="GO:0006552">
    <property type="term" value="P:L-leucine catabolic process"/>
    <property type="evidence" value="ECO:0007669"/>
    <property type="project" value="TreeGrafter"/>
</dbReference>
<dbReference type="PANTHER" id="PTHR42738:SF7">
    <property type="entry name" value="HYDROXYMETHYLGLUTARYL-COA LYASE"/>
    <property type="match status" value="1"/>
</dbReference>
<dbReference type="GO" id="GO:0046951">
    <property type="term" value="P:ketone body biosynthetic process"/>
    <property type="evidence" value="ECO:0007669"/>
    <property type="project" value="TreeGrafter"/>
</dbReference>
<evidence type="ECO:0000313" key="4">
    <source>
        <dbReference type="Proteomes" id="UP000036867"/>
    </source>
</evidence>
<dbReference type="GO" id="GO:0004419">
    <property type="term" value="F:hydroxymethylglutaryl-CoA lyase activity"/>
    <property type="evidence" value="ECO:0007669"/>
    <property type="project" value="TreeGrafter"/>
</dbReference>
<protein>
    <recommendedName>
        <fullName evidence="5">Pyruvate carboxyltransferase domain-containing protein</fullName>
    </recommendedName>
</protein>
<dbReference type="InterPro" id="IPR043594">
    <property type="entry name" value="HMGL"/>
</dbReference>
<evidence type="ECO:0008006" key="5">
    <source>
        <dbReference type="Google" id="ProtNLM"/>
    </source>
</evidence>
<keyword evidence="4" id="KW-1185">Reference proteome</keyword>
<dbReference type="Proteomes" id="UP000036867">
    <property type="component" value="Unassembled WGS sequence"/>
</dbReference>
<dbReference type="PANTHER" id="PTHR42738">
    <property type="entry name" value="HYDROXYMETHYLGLUTARYL-COA LYASE"/>
    <property type="match status" value="1"/>
</dbReference>
<dbReference type="AlphaFoldDB" id="A0A0M0LFQ2"/>
<dbReference type="OrthoDB" id="9784013at2"/>
<dbReference type="SUPFAM" id="SSF51569">
    <property type="entry name" value="Aldolase"/>
    <property type="match status" value="1"/>
</dbReference>
<dbReference type="STRING" id="263475.AMD00_14255"/>
<sequence length="84" mass="9185">MLNYHDIYVNAEYINGADLGGLGGCPYAPGASGNVATDDLNHFLNELGISTNIDQLKLFEATQFIQKKLNKPISSHVFKVMEKA</sequence>
<evidence type="ECO:0000256" key="1">
    <source>
        <dbReference type="ARBA" id="ARBA00022723"/>
    </source>
</evidence>
<comment type="caution">
    <text evidence="3">The sequence shown here is derived from an EMBL/GenBank/DDBJ whole genome shotgun (WGS) entry which is preliminary data.</text>
</comment>
<accession>A0A0M0LFQ2</accession>
<dbReference type="InterPro" id="IPR013785">
    <property type="entry name" value="Aldolase_TIM"/>
</dbReference>
<dbReference type="PATRIC" id="fig|263475.3.peg.4115"/>
<dbReference type="GO" id="GO:0046872">
    <property type="term" value="F:metal ion binding"/>
    <property type="evidence" value="ECO:0007669"/>
    <property type="project" value="UniProtKB-KW"/>
</dbReference>
<organism evidence="3 4">
    <name type="scientific">Viridibacillus arvi</name>
    <dbReference type="NCBI Taxonomy" id="263475"/>
    <lineage>
        <taxon>Bacteria</taxon>
        <taxon>Bacillati</taxon>
        <taxon>Bacillota</taxon>
        <taxon>Bacilli</taxon>
        <taxon>Bacillales</taxon>
        <taxon>Caryophanaceae</taxon>
        <taxon>Viridibacillus</taxon>
    </lineage>
</organism>
<evidence type="ECO:0000313" key="3">
    <source>
        <dbReference type="EMBL" id="KOO49513.1"/>
    </source>
</evidence>
<name>A0A0M0LFQ2_9BACL</name>